<dbReference type="EMBL" id="JBBMQS010000007">
    <property type="protein sequence ID" value="MEM5498220.1"/>
    <property type="molecule type" value="Genomic_DNA"/>
</dbReference>
<dbReference type="Gene3D" id="1.20.120.10">
    <property type="entry name" value="Cytochrome c/b562"/>
    <property type="match status" value="1"/>
</dbReference>
<organism evidence="4 5">
    <name type="scientific">Paraglaciecola mesophila</name>
    <dbReference type="NCBI Taxonomy" id="197222"/>
    <lineage>
        <taxon>Bacteria</taxon>
        <taxon>Pseudomonadati</taxon>
        <taxon>Pseudomonadota</taxon>
        <taxon>Gammaproteobacteria</taxon>
        <taxon>Alteromonadales</taxon>
        <taxon>Alteromonadaceae</taxon>
        <taxon>Paraglaciecola</taxon>
    </lineage>
</organism>
<gene>
    <name evidence="4" type="ORF">WNY77_12500</name>
</gene>
<evidence type="ECO:0000256" key="3">
    <source>
        <dbReference type="SAM" id="SignalP"/>
    </source>
</evidence>
<evidence type="ECO:0000256" key="2">
    <source>
        <dbReference type="ARBA" id="ARBA00022729"/>
    </source>
</evidence>
<keyword evidence="2 3" id="KW-0732">Signal</keyword>
<evidence type="ECO:0000313" key="4">
    <source>
        <dbReference type="EMBL" id="MEM5498220.1"/>
    </source>
</evidence>
<evidence type="ECO:0000256" key="1">
    <source>
        <dbReference type="ARBA" id="ARBA00005523"/>
    </source>
</evidence>
<name>A0ABU9SWE5_9ALTE</name>
<dbReference type="Pfam" id="PF07361">
    <property type="entry name" value="Cytochrom_B562"/>
    <property type="match status" value="1"/>
</dbReference>
<feature type="chain" id="PRO_5047300141" evidence="3">
    <location>
        <begin position="27"/>
        <end position="145"/>
    </location>
</feature>
<accession>A0ABU9SWE5</accession>
<dbReference type="Proteomes" id="UP001461163">
    <property type="component" value="Unassembled WGS sequence"/>
</dbReference>
<evidence type="ECO:0000313" key="5">
    <source>
        <dbReference type="Proteomes" id="UP001461163"/>
    </source>
</evidence>
<comment type="similarity">
    <text evidence="1">Belongs to the cytochrome b562 family.</text>
</comment>
<sequence length="145" mass="16413">MSFLKGIRLTLVVICAVQLFCNQAISQEAFKTVTASTDVEATMKTMSLTYKQAMKTTEPSTMLGRIDKLQHLVASVQLVKFDKKRHAILQQGLSEVQAQLSLVHRSLTHNDITAAKAQLEKVAELRKRYHKERSPDIWQLIFGDE</sequence>
<dbReference type="InterPro" id="IPR010980">
    <property type="entry name" value="Cyt_c/b562"/>
</dbReference>
<dbReference type="RefSeq" id="WP_342881911.1">
    <property type="nucleotide sequence ID" value="NZ_JBBMQS010000007.1"/>
</dbReference>
<dbReference type="InterPro" id="IPR009155">
    <property type="entry name" value="Cyt_b562"/>
</dbReference>
<proteinExistence type="inferred from homology"/>
<feature type="signal peptide" evidence="3">
    <location>
        <begin position="1"/>
        <end position="26"/>
    </location>
</feature>
<protein>
    <submittedName>
        <fullName evidence="4">Cytochrome b562</fullName>
    </submittedName>
</protein>
<dbReference type="SUPFAM" id="SSF47175">
    <property type="entry name" value="Cytochromes"/>
    <property type="match status" value="1"/>
</dbReference>
<comment type="caution">
    <text evidence="4">The sequence shown here is derived from an EMBL/GenBank/DDBJ whole genome shotgun (WGS) entry which is preliminary data.</text>
</comment>
<reference evidence="4 5" key="1">
    <citation type="submission" date="2024-03" db="EMBL/GenBank/DDBJ databases">
        <title>Community enrichment and isolation of bacterial strains for fucoidan degradation.</title>
        <authorList>
            <person name="Sichert A."/>
        </authorList>
    </citation>
    <scope>NUCLEOTIDE SEQUENCE [LARGE SCALE GENOMIC DNA]</scope>
    <source>
        <strain evidence="4 5">AS12</strain>
    </source>
</reference>
<keyword evidence="5" id="KW-1185">Reference proteome</keyword>